<dbReference type="SMART" id="SM01043">
    <property type="entry name" value="BTAD"/>
    <property type="match status" value="1"/>
</dbReference>
<dbReference type="OrthoDB" id="5244210at2"/>
<dbReference type="InterPro" id="IPR049945">
    <property type="entry name" value="AAA_22"/>
</dbReference>
<keyword evidence="2" id="KW-0805">Transcription regulation</keyword>
<dbReference type="Gene3D" id="1.25.40.10">
    <property type="entry name" value="Tetratricopeptide repeat domain"/>
    <property type="match status" value="2"/>
</dbReference>
<dbReference type="InterPro" id="IPR016032">
    <property type="entry name" value="Sig_transdc_resp-reg_C-effctor"/>
</dbReference>
<dbReference type="PRINTS" id="PR00364">
    <property type="entry name" value="DISEASERSIST"/>
</dbReference>
<dbReference type="SUPFAM" id="SSF48452">
    <property type="entry name" value="TPR-like"/>
    <property type="match status" value="3"/>
</dbReference>
<dbReference type="Gene3D" id="3.40.50.300">
    <property type="entry name" value="P-loop containing nucleotide triphosphate hydrolases"/>
    <property type="match status" value="1"/>
</dbReference>
<evidence type="ECO:0000256" key="5">
    <source>
        <dbReference type="PROSITE-ProRule" id="PRU01091"/>
    </source>
</evidence>
<dbReference type="InterPro" id="IPR027417">
    <property type="entry name" value="P-loop_NTPase"/>
</dbReference>
<keyword evidence="3 5" id="KW-0238">DNA-binding</keyword>
<dbReference type="GO" id="GO:0043531">
    <property type="term" value="F:ADP binding"/>
    <property type="evidence" value="ECO:0007669"/>
    <property type="project" value="InterPro"/>
</dbReference>
<name>I0L7E6_9ACTN</name>
<dbReference type="GO" id="GO:0000160">
    <property type="term" value="P:phosphorelay signal transduction system"/>
    <property type="evidence" value="ECO:0007669"/>
    <property type="project" value="InterPro"/>
</dbReference>
<dbReference type="SUPFAM" id="SSF52540">
    <property type="entry name" value="P-loop containing nucleoside triphosphate hydrolases"/>
    <property type="match status" value="1"/>
</dbReference>
<gene>
    <name evidence="7" type="ORF">MILUP08_44618</name>
</gene>
<dbReference type="InterPro" id="IPR036388">
    <property type="entry name" value="WH-like_DNA-bd_sf"/>
</dbReference>
<dbReference type="PROSITE" id="PS51755">
    <property type="entry name" value="OMPR_PHOB"/>
    <property type="match status" value="1"/>
</dbReference>
<comment type="similarity">
    <text evidence="1">Belongs to the AfsR/DnrI/RedD regulatory family.</text>
</comment>
<dbReference type="RefSeq" id="WP_007462131.1">
    <property type="nucleotide sequence ID" value="NZ_HF570108.1"/>
</dbReference>
<feature type="DNA-binding region" description="OmpR/PhoB-type" evidence="5">
    <location>
        <begin position="1"/>
        <end position="103"/>
    </location>
</feature>
<dbReference type="EMBL" id="CAIE01000036">
    <property type="protein sequence ID" value="CCH19743.1"/>
    <property type="molecule type" value="Genomic_DNA"/>
</dbReference>
<evidence type="ECO:0000313" key="8">
    <source>
        <dbReference type="Proteomes" id="UP000003448"/>
    </source>
</evidence>
<sequence>MSVPATPTEEYRVLGPLTVVVAGRSAPVTAPKQRIILASLLLRAGSWVTATELANALWDDRAPKDPRSALQVHLTRLRARFATIHPERPDLIETRPGAYRIVVPPGSLDLDRYRDAIAQARSARRAGSADVELAWLQQALAQWRGDPLALVPSARIQREVVTALVDDRLRWMERRFELALATGRHAQVIDELRAATLAHPERGRLWGHLMDALAETGDRAAAIAAYHQAHRRLRDELDATPDTELRRRYRRLIAETGQSRGNAVIPTTGLGGWRAQCQLPPDIADFVGRADVSRELCTTLGSGDTPVVCLTGVPGVGKSALAVRVAHRLRARFPDGQWYVCAGDGRTWPDILAEMLTTSGVEQPPTGTTAAVSLLRRRLTGRRLLVTIDDAPEGDPPHGLLPLPAGCAVLAVRRGDPPALDCDVAHVVTLDVLSPTEAAALVTDMVGQARVSRTPAALEALVERCDRLPLALRIAGAHLVTHPARDIGEFAELLGADPLGTLSLPGSRRAAVRTAFELAYSALPTAVRRLFRFLELVPGFAHRVETIAEVTGMSPSSAAATVADLVRARLAELAPDGVIRLHSLVARFAAERGLDEDPAADRRAALVRLGTSLLNVADEAVRLCHPDVVRVGAGTGQGTFGSHRAARTWLQRERRNLVAVAVYAASAGLTPLAVGLTDALRGPCGADRHHTDWRIAAEAAVAATDPLREPTYAAVARLNLGLALQGLNDLGAAEIHLRQACDQLRRRGPAELEVVAVTALAMHRLQQPTKRFDDAIGLLHRGLRQCRQLGLRHAQARCLLYLGMAHHARGELRLAYRQFSAAARIGERAGDYSAQAEILARLGGVCGELGAHREAVRRLRAALRLGRWARSAHSVALASYGLARISRAQGRADRAHAHVARAIAFAETGGYLAVLVNARNLLAGLYRDEGLTGPAELEYRRALGEAERIGHPGARCEALTGLALLAHGHGRDQQIPVMARQAAVAARAAGSPRLLSQVRELLATLQPAPSRR</sequence>
<dbReference type="eggNOG" id="COG0457">
    <property type="taxonomic scope" value="Bacteria"/>
</dbReference>
<dbReference type="InterPro" id="IPR051677">
    <property type="entry name" value="AfsR-DnrI-RedD_regulator"/>
</dbReference>
<dbReference type="PANTHER" id="PTHR35807">
    <property type="entry name" value="TRANSCRIPTIONAL REGULATOR REDD-RELATED"/>
    <property type="match status" value="1"/>
</dbReference>
<evidence type="ECO:0000313" key="7">
    <source>
        <dbReference type="EMBL" id="CCH19743.1"/>
    </source>
</evidence>
<proteinExistence type="inferred from homology"/>
<dbReference type="SMART" id="SM00862">
    <property type="entry name" value="Trans_reg_C"/>
    <property type="match status" value="1"/>
</dbReference>
<accession>I0L7E6</accession>
<evidence type="ECO:0000256" key="4">
    <source>
        <dbReference type="ARBA" id="ARBA00023163"/>
    </source>
</evidence>
<organism evidence="7 8">
    <name type="scientific">Micromonospora lupini str. Lupac 08</name>
    <dbReference type="NCBI Taxonomy" id="1150864"/>
    <lineage>
        <taxon>Bacteria</taxon>
        <taxon>Bacillati</taxon>
        <taxon>Actinomycetota</taxon>
        <taxon>Actinomycetes</taxon>
        <taxon>Micromonosporales</taxon>
        <taxon>Micromonosporaceae</taxon>
        <taxon>Micromonospora</taxon>
    </lineage>
</organism>
<dbReference type="InterPro" id="IPR005158">
    <property type="entry name" value="BTAD"/>
</dbReference>
<evidence type="ECO:0000256" key="1">
    <source>
        <dbReference type="ARBA" id="ARBA00005820"/>
    </source>
</evidence>
<evidence type="ECO:0000256" key="2">
    <source>
        <dbReference type="ARBA" id="ARBA00023015"/>
    </source>
</evidence>
<dbReference type="Pfam" id="PF03704">
    <property type="entry name" value="BTAD"/>
    <property type="match status" value="1"/>
</dbReference>
<dbReference type="InterPro" id="IPR001867">
    <property type="entry name" value="OmpR/PhoB-type_DNA-bd"/>
</dbReference>
<keyword evidence="4" id="KW-0804">Transcription</keyword>
<evidence type="ECO:0000256" key="3">
    <source>
        <dbReference type="ARBA" id="ARBA00023125"/>
    </source>
</evidence>
<dbReference type="Pfam" id="PF13401">
    <property type="entry name" value="AAA_22"/>
    <property type="match status" value="1"/>
</dbReference>
<feature type="domain" description="OmpR/PhoB-type" evidence="6">
    <location>
        <begin position="1"/>
        <end position="103"/>
    </location>
</feature>
<dbReference type="SUPFAM" id="SSF46894">
    <property type="entry name" value="C-terminal effector domain of the bipartite response regulators"/>
    <property type="match status" value="1"/>
</dbReference>
<evidence type="ECO:0000259" key="6">
    <source>
        <dbReference type="PROSITE" id="PS51755"/>
    </source>
</evidence>
<protein>
    <submittedName>
        <fullName evidence="7">Transcriptional regulator, SARP family</fullName>
    </submittedName>
</protein>
<dbReference type="GO" id="GO:0006355">
    <property type="term" value="P:regulation of DNA-templated transcription"/>
    <property type="evidence" value="ECO:0007669"/>
    <property type="project" value="InterPro"/>
</dbReference>
<dbReference type="CDD" id="cd15831">
    <property type="entry name" value="BTAD"/>
    <property type="match status" value="1"/>
</dbReference>
<reference evidence="7 8" key="1">
    <citation type="journal article" date="2012" name="J. Bacteriol.">
        <title>Genome Sequence of Micromonospora lupini Lupac 08, Isolated from Root Nodules of Lupinus angustifolius.</title>
        <authorList>
            <person name="Alonso-Vega P."/>
            <person name="Normand P."/>
            <person name="Bacigalupe R."/>
            <person name="Pujic P."/>
            <person name="Lajus A."/>
            <person name="Vallenet D."/>
            <person name="Carro L."/>
            <person name="Coll P."/>
            <person name="Trujillo M.E."/>
        </authorList>
    </citation>
    <scope>NUCLEOTIDE SEQUENCE [LARGE SCALE GENOMIC DNA]</scope>
    <source>
        <strain evidence="7 8">Lupac 08</strain>
    </source>
</reference>
<dbReference type="PANTHER" id="PTHR35807:SF1">
    <property type="entry name" value="TRANSCRIPTIONAL REGULATOR REDD"/>
    <property type="match status" value="1"/>
</dbReference>
<keyword evidence="8" id="KW-1185">Reference proteome</keyword>
<dbReference type="GO" id="GO:0003677">
    <property type="term" value="F:DNA binding"/>
    <property type="evidence" value="ECO:0007669"/>
    <property type="project" value="UniProtKB-UniRule"/>
</dbReference>
<dbReference type="STRING" id="1150864.MILUP08_44618"/>
<dbReference type="SMART" id="SM00028">
    <property type="entry name" value="TPR"/>
    <property type="match status" value="4"/>
</dbReference>
<dbReference type="Gene3D" id="1.10.10.10">
    <property type="entry name" value="Winged helix-like DNA-binding domain superfamily/Winged helix DNA-binding domain"/>
    <property type="match status" value="1"/>
</dbReference>
<dbReference type="InterPro" id="IPR011990">
    <property type="entry name" value="TPR-like_helical_dom_sf"/>
</dbReference>
<dbReference type="AlphaFoldDB" id="I0L7E6"/>
<dbReference type="Proteomes" id="UP000003448">
    <property type="component" value="Unassembled WGS sequence"/>
</dbReference>
<dbReference type="eggNOG" id="COG3629">
    <property type="taxonomic scope" value="Bacteria"/>
</dbReference>
<dbReference type="InterPro" id="IPR019734">
    <property type="entry name" value="TPR_rpt"/>
</dbReference>
<dbReference type="Pfam" id="PF00486">
    <property type="entry name" value="Trans_reg_C"/>
    <property type="match status" value="1"/>
</dbReference>